<dbReference type="Proteomes" id="UP001054889">
    <property type="component" value="Unassembled WGS sequence"/>
</dbReference>
<dbReference type="InterPro" id="IPR034240">
    <property type="entry name" value="eIF3G_RRM"/>
</dbReference>
<dbReference type="Gene3D" id="3.30.70.330">
    <property type="match status" value="1"/>
</dbReference>
<comment type="caution">
    <text evidence="4">The sequence shown here is derived from an EMBL/GenBank/DDBJ whole genome shotgun (WGS) entry which is preliminary data.</text>
</comment>
<dbReference type="SMART" id="SM00360">
    <property type="entry name" value="RRM"/>
    <property type="match status" value="1"/>
</dbReference>
<evidence type="ECO:0000313" key="5">
    <source>
        <dbReference type="Proteomes" id="UP001054889"/>
    </source>
</evidence>
<evidence type="ECO:0000259" key="3">
    <source>
        <dbReference type="PROSITE" id="PS50102"/>
    </source>
</evidence>
<dbReference type="InterPro" id="IPR035979">
    <property type="entry name" value="RBD_domain_sf"/>
</dbReference>
<name>A0AAV5DMY0_ELECO</name>
<dbReference type="GO" id="GO:0003723">
    <property type="term" value="F:RNA binding"/>
    <property type="evidence" value="ECO:0007669"/>
    <property type="project" value="UniProtKB-UniRule"/>
</dbReference>
<dbReference type="InterPro" id="IPR012677">
    <property type="entry name" value="Nucleotide-bd_a/b_plait_sf"/>
</dbReference>
<keyword evidence="1 2" id="KW-0694">RNA-binding</keyword>
<evidence type="ECO:0000256" key="1">
    <source>
        <dbReference type="ARBA" id="ARBA00022884"/>
    </source>
</evidence>
<sequence length="96" mass="10648">MRCGGMGSVGSGDLSSHTTIRVTNLSKETREPDLFDLFCSFGIISRVHIALDEETGLGKGFGFVKFVERQEAERAIRILDGYCYDDLIIRVEWASG</sequence>
<organism evidence="4 5">
    <name type="scientific">Eleusine coracana subsp. coracana</name>
    <dbReference type="NCBI Taxonomy" id="191504"/>
    <lineage>
        <taxon>Eukaryota</taxon>
        <taxon>Viridiplantae</taxon>
        <taxon>Streptophyta</taxon>
        <taxon>Embryophyta</taxon>
        <taxon>Tracheophyta</taxon>
        <taxon>Spermatophyta</taxon>
        <taxon>Magnoliopsida</taxon>
        <taxon>Liliopsida</taxon>
        <taxon>Poales</taxon>
        <taxon>Poaceae</taxon>
        <taxon>PACMAD clade</taxon>
        <taxon>Chloridoideae</taxon>
        <taxon>Cynodonteae</taxon>
        <taxon>Eleusininae</taxon>
        <taxon>Eleusine</taxon>
    </lineage>
</organism>
<dbReference type="Pfam" id="PF00076">
    <property type="entry name" value="RRM_1"/>
    <property type="match status" value="1"/>
</dbReference>
<dbReference type="AlphaFoldDB" id="A0AAV5DMY0"/>
<dbReference type="EMBL" id="BQKI01000023">
    <property type="protein sequence ID" value="GJN12313.1"/>
    <property type="molecule type" value="Genomic_DNA"/>
</dbReference>
<dbReference type="CDD" id="cd12408">
    <property type="entry name" value="RRM_eIF3G_like"/>
    <property type="match status" value="1"/>
</dbReference>
<feature type="domain" description="RRM" evidence="3">
    <location>
        <begin position="18"/>
        <end position="96"/>
    </location>
</feature>
<gene>
    <name evidence="4" type="primary">ga30582</name>
    <name evidence="4" type="ORF">PR202_ga30582</name>
</gene>
<proteinExistence type="predicted"/>
<evidence type="ECO:0000313" key="4">
    <source>
        <dbReference type="EMBL" id="GJN12313.1"/>
    </source>
</evidence>
<protein>
    <recommendedName>
        <fullName evidence="3">RRM domain-containing protein</fullName>
    </recommendedName>
</protein>
<accession>A0AAV5DMY0</accession>
<keyword evidence="5" id="KW-1185">Reference proteome</keyword>
<reference evidence="4" key="1">
    <citation type="journal article" date="2018" name="DNA Res.">
        <title>Multiple hybrid de novo genome assembly of finger millet, an orphan allotetraploid crop.</title>
        <authorList>
            <person name="Hatakeyama M."/>
            <person name="Aluri S."/>
            <person name="Balachadran M.T."/>
            <person name="Sivarajan S.R."/>
            <person name="Patrignani A."/>
            <person name="Gruter S."/>
            <person name="Poveda L."/>
            <person name="Shimizu-Inatsugi R."/>
            <person name="Baeten J."/>
            <person name="Francoijs K.J."/>
            <person name="Nataraja K.N."/>
            <person name="Reddy Y.A.N."/>
            <person name="Phadnis S."/>
            <person name="Ravikumar R.L."/>
            <person name="Schlapbach R."/>
            <person name="Sreeman S.M."/>
            <person name="Shimizu K.K."/>
        </authorList>
    </citation>
    <scope>NUCLEOTIDE SEQUENCE</scope>
</reference>
<evidence type="ECO:0000256" key="2">
    <source>
        <dbReference type="PROSITE-ProRule" id="PRU00176"/>
    </source>
</evidence>
<dbReference type="PROSITE" id="PS50102">
    <property type="entry name" value="RRM"/>
    <property type="match status" value="1"/>
</dbReference>
<dbReference type="InterPro" id="IPR000504">
    <property type="entry name" value="RRM_dom"/>
</dbReference>
<dbReference type="PANTHER" id="PTHR10352">
    <property type="entry name" value="EUKARYOTIC TRANSLATION INITIATION FACTOR 3 SUBUNIT G"/>
    <property type="match status" value="1"/>
</dbReference>
<reference evidence="4" key="2">
    <citation type="submission" date="2021-12" db="EMBL/GenBank/DDBJ databases">
        <title>Resequencing data analysis of finger millet.</title>
        <authorList>
            <person name="Hatakeyama M."/>
            <person name="Aluri S."/>
            <person name="Balachadran M.T."/>
            <person name="Sivarajan S.R."/>
            <person name="Poveda L."/>
            <person name="Shimizu-Inatsugi R."/>
            <person name="Schlapbach R."/>
            <person name="Sreeman S.M."/>
            <person name="Shimizu K.K."/>
        </authorList>
    </citation>
    <scope>NUCLEOTIDE SEQUENCE</scope>
</reference>
<dbReference type="SUPFAM" id="SSF54928">
    <property type="entry name" value="RNA-binding domain, RBD"/>
    <property type="match status" value="1"/>
</dbReference>